<protein>
    <submittedName>
        <fullName evidence="3">Amidohydrolase family protein</fullName>
    </submittedName>
</protein>
<dbReference type="EMBL" id="JAJAQI010000018">
    <property type="protein sequence ID" value="MCB4822699.1"/>
    <property type="molecule type" value="Genomic_DNA"/>
</dbReference>
<dbReference type="AlphaFoldDB" id="A0A9X1L8N8"/>
<organism evidence="3 4">
    <name type="scientific">Roseicella aerolata</name>
    <dbReference type="NCBI Taxonomy" id="2883479"/>
    <lineage>
        <taxon>Bacteria</taxon>
        <taxon>Pseudomonadati</taxon>
        <taxon>Pseudomonadota</taxon>
        <taxon>Alphaproteobacteria</taxon>
        <taxon>Acetobacterales</taxon>
        <taxon>Roseomonadaceae</taxon>
        <taxon>Roseicella</taxon>
    </lineage>
</organism>
<dbReference type="Pfam" id="PF04909">
    <property type="entry name" value="Amidohydro_2"/>
    <property type="match status" value="1"/>
</dbReference>
<accession>A0A9X1L8N8</accession>
<comment type="caution">
    <text evidence="3">The sequence shown here is derived from an EMBL/GenBank/DDBJ whole genome shotgun (WGS) entry which is preliminary data.</text>
</comment>
<dbReference type="InterPro" id="IPR006680">
    <property type="entry name" value="Amidohydro-rel"/>
</dbReference>
<feature type="region of interest" description="Disordered" evidence="1">
    <location>
        <begin position="300"/>
        <end position="335"/>
    </location>
</feature>
<dbReference type="SUPFAM" id="SSF51556">
    <property type="entry name" value="Metallo-dependent hydrolases"/>
    <property type="match status" value="1"/>
</dbReference>
<feature type="domain" description="Amidohydrolase-related" evidence="2">
    <location>
        <begin position="24"/>
        <end position="296"/>
    </location>
</feature>
<keyword evidence="4" id="KW-1185">Reference proteome</keyword>
<dbReference type="InterPro" id="IPR052358">
    <property type="entry name" value="Aro_Compnd_Degr_Hydrolases"/>
</dbReference>
<dbReference type="InterPro" id="IPR032466">
    <property type="entry name" value="Metal_Hydrolase"/>
</dbReference>
<evidence type="ECO:0000256" key="1">
    <source>
        <dbReference type="SAM" id="MobiDB-lite"/>
    </source>
</evidence>
<evidence type="ECO:0000313" key="3">
    <source>
        <dbReference type="EMBL" id="MCB4822699.1"/>
    </source>
</evidence>
<sequence length="335" mass="35814">MTRPCVPYLPPGRRPAFAVPPGACDSHVHVFGPYSRFPLAEDRSYTPVEAPVEAFLAHLEALGFERGVIVTASAQGTDNSAMLDALRRHPARFRGVAVLPPETTDRELDEMTAAGVRALRLNLLRGAAGERTYRNGVGLESLEALGPRLRERGWHLQVWIHARDLAEALPALEPCGMELVVDHMGRIDTRQDAPDHPGFRLLCDLLRDGRAWTKISGADRITHGEAPWSGADPFARALLAANAARCVWGTDWPHIAYSDHPVPEDAALADKLAGWCPDAAMLKAVLVDNPARLYGFPAGSAEGGTAEGVNPAGKARTGSAEGGTAEGVNPAGKLT</sequence>
<dbReference type="RefSeq" id="WP_226608750.1">
    <property type="nucleotide sequence ID" value="NZ_JAJAQI010000018.1"/>
</dbReference>
<dbReference type="Proteomes" id="UP001139311">
    <property type="component" value="Unassembled WGS sequence"/>
</dbReference>
<proteinExistence type="predicted"/>
<dbReference type="PANTHER" id="PTHR35563">
    <property type="entry name" value="BARREL METAL-DEPENDENT HYDROLASE, PUTATIVE (AFU_ORTHOLOGUE AFUA_1G16240)-RELATED"/>
    <property type="match status" value="1"/>
</dbReference>
<dbReference type="GO" id="GO:0016787">
    <property type="term" value="F:hydrolase activity"/>
    <property type="evidence" value="ECO:0007669"/>
    <property type="project" value="InterPro"/>
</dbReference>
<dbReference type="Gene3D" id="3.20.20.140">
    <property type="entry name" value="Metal-dependent hydrolases"/>
    <property type="match status" value="1"/>
</dbReference>
<reference evidence="3" key="1">
    <citation type="submission" date="2021-10" db="EMBL/GenBank/DDBJ databases">
        <title>Roseicella aerolatum sp. nov., isolated from aerosols of e-waste dismantling site.</title>
        <authorList>
            <person name="Qin T."/>
        </authorList>
    </citation>
    <scope>NUCLEOTIDE SEQUENCE</scope>
    <source>
        <strain evidence="3">GB24</strain>
    </source>
</reference>
<gene>
    <name evidence="3" type="ORF">LHA35_13250</name>
</gene>
<evidence type="ECO:0000313" key="4">
    <source>
        <dbReference type="Proteomes" id="UP001139311"/>
    </source>
</evidence>
<evidence type="ECO:0000259" key="2">
    <source>
        <dbReference type="Pfam" id="PF04909"/>
    </source>
</evidence>
<dbReference type="PANTHER" id="PTHR35563:SF2">
    <property type="entry name" value="BARREL METAL-DEPENDENT HYDROLASE, PUTATIVE (AFU_ORTHOLOGUE AFUA_1G16240)-RELATED"/>
    <property type="match status" value="1"/>
</dbReference>
<name>A0A9X1L8N8_9PROT</name>